<reference evidence="2 3" key="1">
    <citation type="submission" date="2022-03" db="EMBL/GenBank/DDBJ databases">
        <authorList>
            <person name="Jo J.-H."/>
            <person name="Im W.-T."/>
        </authorList>
    </citation>
    <scope>NUCLEOTIDE SEQUENCE [LARGE SCALE GENOMIC DNA]</scope>
    <source>
        <strain evidence="2 3">MA9</strain>
    </source>
</reference>
<protein>
    <submittedName>
        <fullName evidence="2">6-aminohexanoate hydrolase</fullName>
    </submittedName>
</protein>
<evidence type="ECO:0000313" key="3">
    <source>
        <dbReference type="Proteomes" id="UP001316087"/>
    </source>
</evidence>
<feature type="transmembrane region" description="Helical" evidence="1">
    <location>
        <begin position="16"/>
        <end position="38"/>
    </location>
</feature>
<keyword evidence="3" id="KW-1185">Reference proteome</keyword>
<feature type="transmembrane region" description="Helical" evidence="1">
    <location>
        <begin position="84"/>
        <end position="104"/>
    </location>
</feature>
<accession>A0ABS9U829</accession>
<proteinExistence type="predicted"/>
<dbReference type="EMBL" id="JAKZFC010000001">
    <property type="protein sequence ID" value="MCH7320477.1"/>
    <property type="molecule type" value="Genomic_DNA"/>
</dbReference>
<gene>
    <name evidence="2" type="ORF">LZ480_01140</name>
</gene>
<organism evidence="2 3">
    <name type="scientific">Solibacillus palustris</name>
    <dbReference type="NCBI Taxonomy" id="2908203"/>
    <lineage>
        <taxon>Bacteria</taxon>
        <taxon>Bacillati</taxon>
        <taxon>Bacillota</taxon>
        <taxon>Bacilli</taxon>
        <taxon>Bacillales</taxon>
        <taxon>Caryophanaceae</taxon>
        <taxon>Solibacillus</taxon>
    </lineage>
</organism>
<dbReference type="GO" id="GO:0016787">
    <property type="term" value="F:hydrolase activity"/>
    <property type="evidence" value="ECO:0007669"/>
    <property type="project" value="UniProtKB-KW"/>
</dbReference>
<keyword evidence="2" id="KW-0378">Hydrolase</keyword>
<evidence type="ECO:0000313" key="2">
    <source>
        <dbReference type="EMBL" id="MCH7320477.1"/>
    </source>
</evidence>
<name>A0ABS9U829_9BACL</name>
<keyword evidence="1" id="KW-0472">Membrane</keyword>
<keyword evidence="1" id="KW-0812">Transmembrane</keyword>
<dbReference type="RefSeq" id="WP_241367495.1">
    <property type="nucleotide sequence ID" value="NZ_JAKZFC010000001.1"/>
</dbReference>
<keyword evidence="1" id="KW-1133">Transmembrane helix</keyword>
<dbReference type="Proteomes" id="UP001316087">
    <property type="component" value="Unassembled WGS sequence"/>
</dbReference>
<feature type="transmembrane region" description="Helical" evidence="1">
    <location>
        <begin position="50"/>
        <end position="72"/>
    </location>
</feature>
<comment type="caution">
    <text evidence="2">The sequence shown here is derived from an EMBL/GenBank/DDBJ whole genome shotgun (WGS) entry which is preliminary data.</text>
</comment>
<sequence>MIDVLDRWMLESVVNFNIFVGIMTFIYIGSLLVLFFVGKKFGKPDERTNSIYLKIISSMFSTQLIMTGMFISLVDNDIQNFRQFLLLFQAIVFLVGAISAFRLYKKDFN</sequence>
<evidence type="ECO:0000256" key="1">
    <source>
        <dbReference type="SAM" id="Phobius"/>
    </source>
</evidence>